<proteinExistence type="predicted"/>
<accession>A0A1H0WRZ1</accession>
<dbReference type="AlphaFoldDB" id="A0A1H0WRZ1"/>
<dbReference type="Gene3D" id="3.30.450.40">
    <property type="match status" value="1"/>
</dbReference>
<evidence type="ECO:0008006" key="3">
    <source>
        <dbReference type="Google" id="ProtNLM"/>
    </source>
</evidence>
<dbReference type="SUPFAM" id="SSF55781">
    <property type="entry name" value="GAF domain-like"/>
    <property type="match status" value="1"/>
</dbReference>
<dbReference type="RefSeq" id="WP_090103914.1">
    <property type="nucleotide sequence ID" value="NZ_FNIX01000022.1"/>
</dbReference>
<protein>
    <recommendedName>
        <fullName evidence="3">GAF domain-containing protein</fullName>
    </recommendedName>
</protein>
<dbReference type="STRING" id="641025.SAMN05421507_12218"/>
<name>A0A1H0WRZ1_9PSEU</name>
<dbReference type="EMBL" id="FNIX01000022">
    <property type="protein sequence ID" value="SDP93484.1"/>
    <property type="molecule type" value="Genomic_DNA"/>
</dbReference>
<dbReference type="InterPro" id="IPR029016">
    <property type="entry name" value="GAF-like_dom_sf"/>
</dbReference>
<dbReference type="Proteomes" id="UP000199691">
    <property type="component" value="Unassembled WGS sequence"/>
</dbReference>
<evidence type="ECO:0000313" key="1">
    <source>
        <dbReference type="EMBL" id="SDP93484.1"/>
    </source>
</evidence>
<evidence type="ECO:0000313" key="2">
    <source>
        <dbReference type="Proteomes" id="UP000199691"/>
    </source>
</evidence>
<organism evidence="1 2">
    <name type="scientific">Lentzea jiangxiensis</name>
    <dbReference type="NCBI Taxonomy" id="641025"/>
    <lineage>
        <taxon>Bacteria</taxon>
        <taxon>Bacillati</taxon>
        <taxon>Actinomycetota</taxon>
        <taxon>Actinomycetes</taxon>
        <taxon>Pseudonocardiales</taxon>
        <taxon>Pseudonocardiaceae</taxon>
        <taxon>Lentzea</taxon>
    </lineage>
</organism>
<keyword evidence="2" id="KW-1185">Reference proteome</keyword>
<gene>
    <name evidence="1" type="ORF">SAMN05421507_12218</name>
</gene>
<sequence>MSRSACAATTLPRFTAAAVELGFTAVDAVPMRLRDEVIGSLNLFRTSPGALPAEAAALARSFANVATIGLFQARATARNQSVVEQLQTALSNRVADALSLMRNYARNTGKLLSDVARLVNERSPEVTGLARVSKPRPRW</sequence>
<reference evidence="2" key="1">
    <citation type="submission" date="2016-10" db="EMBL/GenBank/DDBJ databases">
        <authorList>
            <person name="Varghese N."/>
            <person name="Submissions S."/>
        </authorList>
    </citation>
    <scope>NUCLEOTIDE SEQUENCE [LARGE SCALE GENOMIC DNA]</scope>
    <source>
        <strain evidence="2">CGMCC 4.6609</strain>
    </source>
</reference>
<dbReference type="OrthoDB" id="3683444at2"/>